<dbReference type="Proteomes" id="UP000755585">
    <property type="component" value="Unassembled WGS sequence"/>
</dbReference>
<evidence type="ECO:0000313" key="1">
    <source>
        <dbReference type="EMBL" id="MBP2351459.1"/>
    </source>
</evidence>
<gene>
    <name evidence="1" type="ORF">JOF29_002542</name>
</gene>
<accession>A0ABS4UIU9</accession>
<name>A0ABS4UIU9_9ACTN</name>
<evidence type="ECO:0000313" key="2">
    <source>
        <dbReference type="Proteomes" id="UP000755585"/>
    </source>
</evidence>
<keyword evidence="2" id="KW-1185">Reference proteome</keyword>
<sequence>MKALPKSKCCESRSRCKRCPIRMLKDGTLPEGLTVKRRQLMTLDGKKVTKNSIRRLFAPRRSKVPSS</sequence>
<reference evidence="1 2" key="1">
    <citation type="submission" date="2021-03" db="EMBL/GenBank/DDBJ databases">
        <title>Sequencing the genomes of 1000 actinobacteria strains.</title>
        <authorList>
            <person name="Klenk H.-P."/>
        </authorList>
    </citation>
    <scope>NUCLEOTIDE SEQUENCE [LARGE SCALE GENOMIC DNA]</scope>
    <source>
        <strain evidence="1 2">DSM 18824</strain>
    </source>
</reference>
<proteinExistence type="predicted"/>
<protein>
    <submittedName>
        <fullName evidence="1">Uncharacterized protein</fullName>
    </submittedName>
</protein>
<comment type="caution">
    <text evidence="1">The sequence shown here is derived from an EMBL/GenBank/DDBJ whole genome shotgun (WGS) entry which is preliminary data.</text>
</comment>
<dbReference type="EMBL" id="JAGINT010000001">
    <property type="protein sequence ID" value="MBP2351459.1"/>
    <property type="molecule type" value="Genomic_DNA"/>
</dbReference>
<organism evidence="1 2">
    <name type="scientific">Kribbella aluminosa</name>
    <dbReference type="NCBI Taxonomy" id="416017"/>
    <lineage>
        <taxon>Bacteria</taxon>
        <taxon>Bacillati</taxon>
        <taxon>Actinomycetota</taxon>
        <taxon>Actinomycetes</taxon>
        <taxon>Propionibacteriales</taxon>
        <taxon>Kribbellaceae</taxon>
        <taxon>Kribbella</taxon>
    </lineage>
</organism>